<gene>
    <name evidence="3" type="ORF">MU0053_005027</name>
</gene>
<organism evidence="3 4">
    <name type="scientific">[Mycobacterium] burgundiense</name>
    <dbReference type="NCBI Taxonomy" id="3064286"/>
    <lineage>
        <taxon>Bacteria</taxon>
        <taxon>Bacillati</taxon>
        <taxon>Actinomycetota</taxon>
        <taxon>Actinomycetes</taxon>
        <taxon>Mycobacteriales</taxon>
        <taxon>Mycobacteriaceae</taxon>
        <taxon>Mycolicibacterium</taxon>
    </lineage>
</organism>
<evidence type="ECO:0000256" key="1">
    <source>
        <dbReference type="SAM" id="MobiDB-lite"/>
    </source>
</evidence>
<feature type="compositionally biased region" description="Low complexity" evidence="1">
    <location>
        <begin position="30"/>
        <end position="45"/>
    </location>
</feature>
<name>A0ABN9NSB6_9MYCO</name>
<keyword evidence="4" id="KW-1185">Reference proteome</keyword>
<evidence type="ECO:0000313" key="3">
    <source>
        <dbReference type="EMBL" id="CAJ1511110.1"/>
    </source>
</evidence>
<feature type="signal peptide" evidence="2">
    <location>
        <begin position="1"/>
        <end position="25"/>
    </location>
</feature>
<dbReference type="Gene3D" id="3.40.50.1820">
    <property type="entry name" value="alpha/beta hydrolase"/>
    <property type="match status" value="1"/>
</dbReference>
<dbReference type="InterPro" id="IPR029058">
    <property type="entry name" value="AB_hydrolase_fold"/>
</dbReference>
<feature type="region of interest" description="Disordered" evidence="1">
    <location>
        <begin position="27"/>
        <end position="91"/>
    </location>
</feature>
<protein>
    <recommendedName>
        <fullName evidence="5">PE-PPE domain-containing protein</fullName>
    </recommendedName>
</protein>
<evidence type="ECO:0008006" key="5">
    <source>
        <dbReference type="Google" id="ProtNLM"/>
    </source>
</evidence>
<reference evidence="3 4" key="1">
    <citation type="submission" date="2023-08" db="EMBL/GenBank/DDBJ databases">
        <authorList>
            <person name="Folkvardsen B D."/>
            <person name="Norman A."/>
        </authorList>
    </citation>
    <scope>NUCLEOTIDE SEQUENCE [LARGE SCALE GENOMIC DNA]</scope>
    <source>
        <strain evidence="3 4">Mu0053</strain>
    </source>
</reference>
<dbReference type="EMBL" id="OY726397">
    <property type="protein sequence ID" value="CAJ1511110.1"/>
    <property type="molecule type" value="Genomic_DNA"/>
</dbReference>
<keyword evidence="2" id="KW-0732">Signal</keyword>
<feature type="chain" id="PRO_5045115697" description="PE-PPE domain-containing protein" evidence="2">
    <location>
        <begin position="26"/>
        <end position="631"/>
    </location>
</feature>
<sequence>MFRYGIAAVVSVGVLYAPAPGIAWADADDSGSSSTASAGSADAGTPGRTDSTRGPGAAPGRPTRAGQAGGEASGGDRPFANRKATKDARVTDIPARVKDALARVKAHGLDRGADTTKPRQISAVPSAQIADPPAVETVGQVPSVDTTPETPVVPEPVVVEVNPVGTTAPADVLRVRDRVTLKRTLTTFGNAAAPELSAAVVTPTAPPELPAALAAQPKPAQVQPSAAGQIDLPAPLAAVVDPTTVETTTPVAPQPLSPGAKLLELPGRIVNAVLEALDFTSSANSPTLPVSLTPINDLIFGAFREVERLLGLQQPPPPQPAVPTLTYDGPTDRPTPTVAQFLNASTAAYVLGSTPGDLKPFVVNGRQMSRTNILTGMVGKAWVTPEGQVIIAYQGTTGGTHLLFNPLIVIPQVIADLQIVFTGTTPWAFHDALDFAEQVQAEAALQGFGEDDLFVTGHSLGGWEAQYVAQQTGLSGIGFEAPGINTVVDGNGAESMFVNIGTYGSSAPYMSTDLPGLQPFMPPYVPGGGSKPHYGPIVMVGDPAAMTPLYNAAALWGRSPVGSAIFLVDYLMNFFQYHLPGVQAYHLDVTSDPGVVPFLGTKRGPVHTGYGDMTIPELMAAASADGILFRP</sequence>
<evidence type="ECO:0000256" key="2">
    <source>
        <dbReference type="SAM" id="SignalP"/>
    </source>
</evidence>
<proteinExistence type="predicted"/>
<accession>A0ABN9NSB6</accession>
<dbReference type="SUPFAM" id="SSF53474">
    <property type="entry name" value="alpha/beta-Hydrolases"/>
    <property type="match status" value="1"/>
</dbReference>
<dbReference type="Proteomes" id="UP001190465">
    <property type="component" value="Chromosome"/>
</dbReference>
<evidence type="ECO:0000313" key="4">
    <source>
        <dbReference type="Proteomes" id="UP001190465"/>
    </source>
</evidence>